<evidence type="ECO:0000313" key="2">
    <source>
        <dbReference type="EMBL" id="CAJ1379564.1"/>
    </source>
</evidence>
<feature type="chain" id="PRO_5041403043" evidence="1">
    <location>
        <begin position="19"/>
        <end position="1066"/>
    </location>
</feature>
<dbReference type="AlphaFoldDB" id="A0AA36I4J9"/>
<name>A0AA36I4J9_9DINO</name>
<sequence length="1066" mass="118595">MVVKAALWLGVVVWSCCGIRLETPAFLDCTEAGFSAVWTAFRRRATVNAGLGWPLDAELALAAAELLERFDDVSTGRSWIHPAGAVWESFRTADHGRHDPLIPPELQVSPDGFGDGRVIENQRGAERGHICLYGIITALFVAYRHAVPRQLEDAHRHLELIMWLLGETQGGEQLFDFIESTSWPVRSIDVELNLEMAKSGPPIRFLLFSRLRSQTVISTVPSMMLSAKPPRCSLGLEGLAVFGVHPATSLEPASAILAAEQALQTSAECDPPQDLKVRFYGHPCPSYSKTGYLCQWAQFVLPHFGQGSQEPDGATDPVAEILSEMVDLADRHIEKEWDLHLAMGKLFKFLQGDSFARSSFWLCSGPAVLCAMLRIADPAKIMLMWHCRHLLDGLGMHSNSTATALLGLLRVMASRSTKCLACEVFVAKQAAWQLAMPEPQVQRRLAIYVEAYSWKGLSARPMEVLVMRSMLWTRLPGMYFKTILEAFVRENREVLPLSFNFATEAGFIPYSEMVLHRCGVLVPNDLTMAAFAEAYTMGFPVFLPEDEWLYRLQKSVPYGFMVHAAPFQGLPNTTHWGSAAPFWYEKTRALTSVMAWLRLSDFSAWPHTKRFDSVPQLLRGLIDTDLRETSAAMRKWMAANKKEGLYQWSGLLASLLHDGAPYVSATSSLAMDPQWAKLKTADVTRNDLLYSALACEHESFDNFGWPTFRAVLEADAAATAEARVMSYNAAMHMFLKNATADKAGLEGRCHLGLACALLLQAWKELTSNDTASKVTWFVGLAHQLMLPLMDVSIGMVPLGTWPVEDIMAAVSAMMEERRVATAGRQLSSTELPAKLEKSAVVEELARTGDRLKYKLLSGTGPEEGWVSVRLKDKVLLEPCGQDDSDNTSFATRLEELREEFPGCADLKVPKEAEQWPDSDLHNFFESGGLILPKPAPKVTQKALPSASPDEIKGPQFAVPEALQLQDKLLKAFKSSEFQQRLKRLQLRYPKRKERGHKDGSAYFEAFEALVMGVYCRVLPDYGLAGDWDGVRDMFAKMAAAMVNSKASRRTVGTVKTRGLLHILPRR</sequence>
<evidence type="ECO:0000313" key="3">
    <source>
        <dbReference type="Proteomes" id="UP001178507"/>
    </source>
</evidence>
<accession>A0AA36I4J9</accession>
<keyword evidence="1" id="KW-0732">Signal</keyword>
<dbReference type="Proteomes" id="UP001178507">
    <property type="component" value="Unassembled WGS sequence"/>
</dbReference>
<evidence type="ECO:0000256" key="1">
    <source>
        <dbReference type="SAM" id="SignalP"/>
    </source>
</evidence>
<keyword evidence="3" id="KW-1185">Reference proteome</keyword>
<comment type="caution">
    <text evidence="2">The sequence shown here is derived from an EMBL/GenBank/DDBJ whole genome shotgun (WGS) entry which is preliminary data.</text>
</comment>
<organism evidence="2 3">
    <name type="scientific">Effrenium voratum</name>
    <dbReference type="NCBI Taxonomy" id="2562239"/>
    <lineage>
        <taxon>Eukaryota</taxon>
        <taxon>Sar</taxon>
        <taxon>Alveolata</taxon>
        <taxon>Dinophyceae</taxon>
        <taxon>Suessiales</taxon>
        <taxon>Symbiodiniaceae</taxon>
        <taxon>Effrenium</taxon>
    </lineage>
</organism>
<dbReference type="EMBL" id="CAUJNA010000641">
    <property type="protein sequence ID" value="CAJ1379564.1"/>
    <property type="molecule type" value="Genomic_DNA"/>
</dbReference>
<reference evidence="2" key="1">
    <citation type="submission" date="2023-08" db="EMBL/GenBank/DDBJ databases">
        <authorList>
            <person name="Chen Y."/>
            <person name="Shah S."/>
            <person name="Dougan E. K."/>
            <person name="Thang M."/>
            <person name="Chan C."/>
        </authorList>
    </citation>
    <scope>NUCLEOTIDE SEQUENCE</scope>
</reference>
<proteinExistence type="predicted"/>
<protein>
    <submittedName>
        <fullName evidence="2">Uncharacterized protein</fullName>
    </submittedName>
</protein>
<feature type="signal peptide" evidence="1">
    <location>
        <begin position="1"/>
        <end position="18"/>
    </location>
</feature>
<gene>
    <name evidence="2" type="ORF">EVOR1521_LOCUS7766</name>
</gene>